<dbReference type="PIRSF" id="PIRSF000161">
    <property type="entry name" value="DHPR"/>
    <property type="match status" value="1"/>
</dbReference>
<evidence type="ECO:0000256" key="2">
    <source>
        <dbReference type="ARBA" id="ARBA00022490"/>
    </source>
</evidence>
<dbReference type="GO" id="GO:0005829">
    <property type="term" value="C:cytosol"/>
    <property type="evidence" value="ECO:0007669"/>
    <property type="project" value="TreeGrafter"/>
</dbReference>
<protein>
    <recommendedName>
        <fullName evidence="10 13">4-hydroxy-tetrahydrodipicolinate reductase</fullName>
        <shortName evidence="13">HTPA reductase</shortName>
        <ecNumber evidence="10 13">1.17.1.8</ecNumber>
    </recommendedName>
</protein>
<dbReference type="PROSITE" id="PS01298">
    <property type="entry name" value="DAPB"/>
    <property type="match status" value="1"/>
</dbReference>
<comment type="subcellular location">
    <subcellularLocation>
        <location evidence="13">Cytoplasm</location>
    </subcellularLocation>
</comment>
<accession>A0A0R2HUY8</accession>
<evidence type="ECO:0000256" key="13">
    <source>
        <dbReference type="HAMAP-Rule" id="MF_00102"/>
    </source>
</evidence>
<dbReference type="InterPro" id="IPR022664">
    <property type="entry name" value="DapB_N_CS"/>
</dbReference>
<evidence type="ECO:0000256" key="11">
    <source>
        <dbReference type="ARBA" id="ARBA00049080"/>
    </source>
</evidence>
<reference evidence="16 17" key="1">
    <citation type="journal article" date="2015" name="Genome Announc.">
        <title>Expanding the biotechnology potential of lactobacilli through comparative genomics of 213 strains and associated genera.</title>
        <authorList>
            <person name="Sun Z."/>
            <person name="Harris H.M."/>
            <person name="McCann A."/>
            <person name="Guo C."/>
            <person name="Argimon S."/>
            <person name="Zhang W."/>
            <person name="Yang X."/>
            <person name="Jeffery I.B."/>
            <person name="Cooney J.C."/>
            <person name="Kagawa T.F."/>
            <person name="Liu W."/>
            <person name="Song Y."/>
            <person name="Salvetti E."/>
            <person name="Wrobel A."/>
            <person name="Rasinkangas P."/>
            <person name="Parkhill J."/>
            <person name="Rea M.C."/>
            <person name="O'Sullivan O."/>
            <person name="Ritari J."/>
            <person name="Douillard F.P."/>
            <person name="Paul Ross R."/>
            <person name="Yang R."/>
            <person name="Briner A.E."/>
            <person name="Felis G.E."/>
            <person name="de Vos W.M."/>
            <person name="Barrangou R."/>
            <person name="Klaenhammer T.R."/>
            <person name="Caufield P.W."/>
            <person name="Cui Y."/>
            <person name="Zhang H."/>
            <person name="O'Toole P.W."/>
        </authorList>
    </citation>
    <scope>NUCLEOTIDE SEQUENCE [LARGE SCALE GENOMIC DNA]</scope>
    <source>
        <strain evidence="16 17">DSM 20623</strain>
    </source>
</reference>
<dbReference type="AlphaFoldDB" id="A0A0R2HUY8"/>
<dbReference type="GO" id="GO:0009089">
    <property type="term" value="P:lysine biosynthetic process via diaminopimelate"/>
    <property type="evidence" value="ECO:0007669"/>
    <property type="project" value="UniProtKB-UniRule"/>
</dbReference>
<keyword evidence="4 13" id="KW-0521">NADP</keyword>
<evidence type="ECO:0000256" key="9">
    <source>
        <dbReference type="ARBA" id="ARBA00037922"/>
    </source>
</evidence>
<comment type="pathway">
    <text evidence="9 13">Amino-acid biosynthesis; L-lysine biosynthesis via DAP pathway; (S)-tetrahydrodipicolinate from L-aspartate: step 4/4.</text>
</comment>
<evidence type="ECO:0000256" key="7">
    <source>
        <dbReference type="ARBA" id="ARBA00023027"/>
    </source>
</evidence>
<dbReference type="EMBL" id="JQBS01000035">
    <property type="protein sequence ID" value="KRN54373.1"/>
    <property type="molecule type" value="Genomic_DNA"/>
</dbReference>
<evidence type="ECO:0000256" key="5">
    <source>
        <dbReference type="ARBA" id="ARBA00022915"/>
    </source>
</evidence>
<sequence>MIKIVVAGFKGKMGLTATKMVIENEKFELVGVLDPMATEANLNELPEFVQLDIPVFHQKEELVKQVKPDVWIDFTIPKVAYQHTLFAVENGIRPVVGTTGFTESQVAGLITQTKEQQLGGLIAPNFAIGAILMMQFAAKAAEYFPDVEIMELHHDQKLDAPSGTAIKTAEMIAEVRGYHQQGNPAEKELIKGARGADFEGMKIHSVRLPGLVAHQQVQFGSAGEGLTIRHDSYDRASFMTGVALGCEKVMELDQLVYGLENLL</sequence>
<dbReference type="InterPro" id="IPR023940">
    <property type="entry name" value="DHDPR_bac"/>
</dbReference>
<dbReference type="InterPro" id="IPR036291">
    <property type="entry name" value="NAD(P)-bd_dom_sf"/>
</dbReference>
<evidence type="ECO:0000259" key="15">
    <source>
        <dbReference type="Pfam" id="PF05173"/>
    </source>
</evidence>
<dbReference type="Proteomes" id="UP000051658">
    <property type="component" value="Unassembled WGS sequence"/>
</dbReference>
<comment type="catalytic activity">
    <reaction evidence="12 13">
        <text>(S)-2,3,4,5-tetrahydrodipicolinate + NAD(+) + H2O = (2S,4S)-4-hydroxy-2,3,4,5-tetrahydrodipicolinate + NADH + H(+)</text>
        <dbReference type="Rhea" id="RHEA:35323"/>
        <dbReference type="ChEBI" id="CHEBI:15377"/>
        <dbReference type="ChEBI" id="CHEBI:15378"/>
        <dbReference type="ChEBI" id="CHEBI:16845"/>
        <dbReference type="ChEBI" id="CHEBI:57540"/>
        <dbReference type="ChEBI" id="CHEBI:57945"/>
        <dbReference type="ChEBI" id="CHEBI:67139"/>
        <dbReference type="EC" id="1.17.1.8"/>
    </reaction>
</comment>
<proteinExistence type="inferred from homology"/>
<evidence type="ECO:0000313" key="16">
    <source>
        <dbReference type="EMBL" id="KRN54373.1"/>
    </source>
</evidence>
<evidence type="ECO:0000256" key="3">
    <source>
        <dbReference type="ARBA" id="ARBA00022605"/>
    </source>
</evidence>
<keyword evidence="5 13" id="KW-0220">Diaminopimelate biosynthesis</keyword>
<keyword evidence="6 13" id="KW-0560">Oxidoreductase</keyword>
<keyword evidence="17" id="KW-1185">Reference proteome</keyword>
<dbReference type="GO" id="GO:0050661">
    <property type="term" value="F:NADP binding"/>
    <property type="evidence" value="ECO:0007669"/>
    <property type="project" value="UniProtKB-UniRule"/>
</dbReference>
<dbReference type="SUPFAM" id="SSF55347">
    <property type="entry name" value="Glyceraldehyde-3-phosphate dehydrogenase-like, C-terminal domain"/>
    <property type="match status" value="1"/>
</dbReference>
<keyword evidence="2 13" id="KW-0963">Cytoplasm</keyword>
<dbReference type="InterPro" id="IPR000846">
    <property type="entry name" value="DapB_N"/>
</dbReference>
<dbReference type="UniPathway" id="UPA00034">
    <property type="reaction ID" value="UER00018"/>
</dbReference>
<evidence type="ECO:0000259" key="14">
    <source>
        <dbReference type="Pfam" id="PF01113"/>
    </source>
</evidence>
<evidence type="ECO:0000313" key="17">
    <source>
        <dbReference type="Proteomes" id="UP000051658"/>
    </source>
</evidence>
<dbReference type="Gene3D" id="3.40.50.720">
    <property type="entry name" value="NAD(P)-binding Rossmann-like Domain"/>
    <property type="match status" value="1"/>
</dbReference>
<feature type="active site" description="Proton donor" evidence="13">
    <location>
        <position position="157"/>
    </location>
</feature>
<dbReference type="Gene3D" id="3.30.360.10">
    <property type="entry name" value="Dihydrodipicolinate Reductase, domain 2"/>
    <property type="match status" value="1"/>
</dbReference>
<feature type="binding site" evidence="13">
    <location>
        <position position="154"/>
    </location>
    <ligand>
        <name>(S)-2,3,4,5-tetrahydrodipicolinate</name>
        <dbReference type="ChEBI" id="CHEBI:16845"/>
    </ligand>
</feature>
<comment type="caution">
    <text evidence="13">Was originally thought to be a dihydrodipicolinate reductase (DHDPR), catalyzing the conversion of dihydrodipicolinate to tetrahydrodipicolinate. However, it was shown in E.coli that the substrate of the enzymatic reaction is not dihydrodipicolinate (DHDP) but in fact (2S,4S)-4-hydroxy-2,3,4,5-tetrahydrodipicolinic acid (HTPA), the product released by the DapA-catalyzed reaction.</text>
</comment>
<comment type="caution">
    <text evidence="13">Lacks conserved residue(s) required for the propagation of feature annotation.</text>
</comment>
<feature type="binding site" evidence="13">
    <location>
        <begin position="8"/>
        <end position="13"/>
    </location>
    <ligand>
        <name>NAD(+)</name>
        <dbReference type="ChEBI" id="CHEBI:57540"/>
    </ligand>
</feature>
<keyword evidence="3 13" id="KW-0028">Amino-acid biosynthesis</keyword>
<dbReference type="CDD" id="cd02274">
    <property type="entry name" value="DHDPR_N"/>
    <property type="match status" value="1"/>
</dbReference>
<comment type="subunit">
    <text evidence="13">Homotetramer.</text>
</comment>
<feature type="domain" description="Dihydrodipicolinate reductase N-terminal" evidence="14">
    <location>
        <begin position="2"/>
        <end position="126"/>
    </location>
</feature>
<comment type="caution">
    <text evidence="16">The sequence shown here is derived from an EMBL/GenBank/DDBJ whole genome shotgun (WGS) entry which is preliminary data.</text>
</comment>
<dbReference type="Pfam" id="PF05173">
    <property type="entry name" value="DapB_C"/>
    <property type="match status" value="1"/>
</dbReference>
<feature type="binding site" evidence="13">
    <location>
        <begin position="123"/>
        <end position="126"/>
    </location>
    <ligand>
        <name>NAD(+)</name>
        <dbReference type="ChEBI" id="CHEBI:57540"/>
    </ligand>
</feature>
<dbReference type="GO" id="GO:0019877">
    <property type="term" value="P:diaminopimelate biosynthetic process"/>
    <property type="evidence" value="ECO:0007669"/>
    <property type="project" value="UniProtKB-UniRule"/>
</dbReference>
<dbReference type="eggNOG" id="COG0289">
    <property type="taxonomic scope" value="Bacteria"/>
</dbReference>
<dbReference type="FunFam" id="3.30.360.10:FF:000009">
    <property type="entry name" value="4-hydroxy-tetrahydrodipicolinate reductase"/>
    <property type="match status" value="1"/>
</dbReference>
<feature type="binding site" evidence="13">
    <location>
        <begin position="163"/>
        <end position="164"/>
    </location>
    <ligand>
        <name>(S)-2,3,4,5-tetrahydrodipicolinate</name>
        <dbReference type="ChEBI" id="CHEBI:16845"/>
    </ligand>
</feature>
<dbReference type="GO" id="GO:0016726">
    <property type="term" value="F:oxidoreductase activity, acting on CH or CH2 groups, NAD or NADP as acceptor"/>
    <property type="evidence" value="ECO:0007669"/>
    <property type="project" value="UniProtKB-UniRule"/>
</dbReference>
<dbReference type="SUPFAM" id="SSF51735">
    <property type="entry name" value="NAD(P)-binding Rossmann-fold domains"/>
    <property type="match status" value="1"/>
</dbReference>
<dbReference type="HAMAP" id="MF_00102">
    <property type="entry name" value="DapB"/>
    <property type="match status" value="1"/>
</dbReference>
<organism evidence="16 17">
    <name type="scientific">Carnobacterium divergens DSM 20623</name>
    <dbReference type="NCBI Taxonomy" id="1449336"/>
    <lineage>
        <taxon>Bacteria</taxon>
        <taxon>Bacillati</taxon>
        <taxon>Bacillota</taxon>
        <taxon>Bacilli</taxon>
        <taxon>Lactobacillales</taxon>
        <taxon>Carnobacteriaceae</taxon>
        <taxon>Carnobacterium</taxon>
    </lineage>
</organism>
<evidence type="ECO:0000256" key="8">
    <source>
        <dbReference type="ARBA" id="ARBA00023154"/>
    </source>
</evidence>
<dbReference type="PATRIC" id="fig|1449336.4.peg.1991"/>
<feature type="binding site" evidence="13">
    <location>
        <position position="34"/>
    </location>
    <ligand>
        <name>NAD(+)</name>
        <dbReference type="ChEBI" id="CHEBI:57540"/>
    </ligand>
</feature>
<dbReference type="RefSeq" id="WP_034569575.1">
    <property type="nucleotide sequence ID" value="NZ_JQBS01000035.1"/>
</dbReference>
<feature type="active site" description="Proton donor/acceptor" evidence="13">
    <location>
        <position position="153"/>
    </location>
</feature>
<comment type="function">
    <text evidence="13">Catalyzes the conversion of 4-hydroxy-tetrahydrodipicolinate (HTPA) to tetrahydrodipicolinate.</text>
</comment>
<dbReference type="EC" id="1.17.1.8" evidence="10 13"/>
<comment type="catalytic activity">
    <reaction evidence="11 13">
        <text>(S)-2,3,4,5-tetrahydrodipicolinate + NADP(+) + H2O = (2S,4S)-4-hydroxy-2,3,4,5-tetrahydrodipicolinate + NADPH + H(+)</text>
        <dbReference type="Rhea" id="RHEA:35331"/>
        <dbReference type="ChEBI" id="CHEBI:15377"/>
        <dbReference type="ChEBI" id="CHEBI:15378"/>
        <dbReference type="ChEBI" id="CHEBI:16845"/>
        <dbReference type="ChEBI" id="CHEBI:57783"/>
        <dbReference type="ChEBI" id="CHEBI:58349"/>
        <dbReference type="ChEBI" id="CHEBI:67139"/>
        <dbReference type="EC" id="1.17.1.8"/>
    </reaction>
</comment>
<keyword evidence="8 13" id="KW-0457">Lysine biosynthesis</keyword>
<evidence type="ECO:0000256" key="12">
    <source>
        <dbReference type="ARBA" id="ARBA00049396"/>
    </source>
</evidence>
<dbReference type="PANTHER" id="PTHR20836">
    <property type="entry name" value="DIHYDRODIPICOLINATE REDUCTASE"/>
    <property type="match status" value="1"/>
</dbReference>
<evidence type="ECO:0000256" key="6">
    <source>
        <dbReference type="ARBA" id="ARBA00023002"/>
    </source>
</evidence>
<dbReference type="Pfam" id="PF01113">
    <property type="entry name" value="DapB_N"/>
    <property type="match status" value="1"/>
</dbReference>
<dbReference type="InterPro" id="IPR022663">
    <property type="entry name" value="DapB_C"/>
</dbReference>
<comment type="similarity">
    <text evidence="1 13">Belongs to the DapB family.</text>
</comment>
<evidence type="ECO:0000256" key="10">
    <source>
        <dbReference type="ARBA" id="ARBA00038983"/>
    </source>
</evidence>
<feature type="domain" description="Dihydrodipicolinate reductase C-terminal" evidence="15">
    <location>
        <begin position="129"/>
        <end position="263"/>
    </location>
</feature>
<dbReference type="NCBIfam" id="TIGR00036">
    <property type="entry name" value="dapB"/>
    <property type="match status" value="1"/>
</dbReference>
<name>A0A0R2HUY8_CARDV</name>
<evidence type="ECO:0000256" key="4">
    <source>
        <dbReference type="ARBA" id="ARBA00022857"/>
    </source>
</evidence>
<evidence type="ECO:0000256" key="1">
    <source>
        <dbReference type="ARBA" id="ARBA00006642"/>
    </source>
</evidence>
<dbReference type="GeneID" id="89588949"/>
<gene>
    <name evidence="13" type="primary">dapB</name>
    <name evidence="16" type="ORF">IV74_GL001954</name>
</gene>
<dbReference type="PANTHER" id="PTHR20836:SF0">
    <property type="entry name" value="4-HYDROXY-TETRAHYDRODIPICOLINATE REDUCTASE 1, CHLOROPLASTIC-RELATED"/>
    <property type="match status" value="1"/>
</dbReference>
<dbReference type="GO" id="GO:0008839">
    <property type="term" value="F:4-hydroxy-tetrahydrodipicolinate reductase"/>
    <property type="evidence" value="ECO:0007669"/>
    <property type="project" value="UniProtKB-UniRule"/>
</dbReference>
<dbReference type="GO" id="GO:0051287">
    <property type="term" value="F:NAD binding"/>
    <property type="evidence" value="ECO:0007669"/>
    <property type="project" value="UniProtKB-UniRule"/>
</dbReference>
<keyword evidence="7 13" id="KW-0520">NAD</keyword>
<feature type="binding site" evidence="13">
    <location>
        <begin position="97"/>
        <end position="99"/>
    </location>
    <ligand>
        <name>NAD(+)</name>
        <dbReference type="ChEBI" id="CHEBI:57540"/>
    </ligand>
</feature>